<dbReference type="KEGG" id="pacr:FXN63_16680"/>
<accession>A0A5C0AXV8</accession>
<dbReference type="AlphaFoldDB" id="A0A5C0AXV8"/>
<proteinExistence type="predicted"/>
<organism evidence="1 2">
    <name type="scientific">Pigmentiphaga aceris</name>
    <dbReference type="NCBI Taxonomy" id="1940612"/>
    <lineage>
        <taxon>Bacteria</taxon>
        <taxon>Pseudomonadati</taxon>
        <taxon>Pseudomonadota</taxon>
        <taxon>Betaproteobacteria</taxon>
        <taxon>Burkholderiales</taxon>
        <taxon>Alcaligenaceae</taxon>
        <taxon>Pigmentiphaga</taxon>
    </lineage>
</organism>
<evidence type="ECO:0000313" key="1">
    <source>
        <dbReference type="EMBL" id="QEI07299.1"/>
    </source>
</evidence>
<evidence type="ECO:0000313" key="2">
    <source>
        <dbReference type="Proteomes" id="UP000325161"/>
    </source>
</evidence>
<dbReference type="OrthoDB" id="9132793at2"/>
<name>A0A5C0AXV8_9BURK</name>
<reference evidence="1 2" key="1">
    <citation type="submission" date="2019-08" db="EMBL/GenBank/DDBJ databases">
        <title>Amphibian skin-associated Pigmentiphaga: genome sequence and occurrence across geography and hosts.</title>
        <authorList>
            <person name="Bletz M.C."/>
            <person name="Bunk B."/>
            <person name="Sproeer C."/>
            <person name="Biwer P."/>
            <person name="Reiter S."/>
            <person name="Rabemananjara F.C.E."/>
            <person name="Schulz S."/>
            <person name="Overmann J."/>
            <person name="Vences M."/>
        </authorList>
    </citation>
    <scope>NUCLEOTIDE SEQUENCE [LARGE SCALE GENOMIC DNA]</scope>
    <source>
        <strain evidence="1 2">Mada1488</strain>
    </source>
</reference>
<dbReference type="EMBL" id="CP043046">
    <property type="protein sequence ID" value="QEI07299.1"/>
    <property type="molecule type" value="Genomic_DNA"/>
</dbReference>
<gene>
    <name evidence="1" type="ORF">FXN63_16680</name>
</gene>
<protein>
    <submittedName>
        <fullName evidence="1">Uncharacterized protein</fullName>
    </submittedName>
</protein>
<keyword evidence="2" id="KW-1185">Reference proteome</keyword>
<dbReference type="Proteomes" id="UP000325161">
    <property type="component" value="Chromosome"/>
</dbReference>
<sequence length="326" mass="36105">MNANDILSLLGTRADDERVQALLTRLGTPLRPKLPVEDYRFHDWIMIPELGIELGFSDSQLQSGGFFYLWGSGDILLTQVYFYANFEGIDPYQGELPYGLSMEDSRDAVRAKLAAFEASRHSGLKDTWDVDGYRMSVTYDEDELAVAGIACLAVPAPVKRLREFEPPAIEAILKTFGDPPKPVALKPVWPAGWDDEALGLALDDGELDMTDSYGVTLTYARKNGKQGLRTIALHRNGDLASPGWTGELPAGLDFEDSPDTLLTKLQTKPMYHIDGELAGLAVWTLPDYTLHVLYSNLHGRLQRVSLIAPGPWRPADVDVDVDQQLD</sequence>
<dbReference type="RefSeq" id="WP_148816346.1">
    <property type="nucleotide sequence ID" value="NZ_CP043046.1"/>
</dbReference>